<reference evidence="1 2" key="1">
    <citation type="journal article" date="2022" name="Front. Microbiol.">
        <title>Commensal bacteria contribute to the growth of multidrug-resistant Avibacterium paragallinarum in chickens.</title>
        <authorList>
            <person name="Zhu J."/>
            <person name="Chen Y."/>
            <person name="Wu Y."/>
            <person name="Wang Y."/>
            <person name="Zhu K."/>
        </authorList>
    </citation>
    <scope>NUCLEOTIDE SEQUENCE [LARGE SCALE GENOMIC DNA]</scope>
    <source>
        <strain evidence="1 2">AV25</strain>
    </source>
</reference>
<comment type="caution">
    <text evidence="1">The sequence shown here is derived from an EMBL/GenBank/DDBJ whole genome shotgun (WGS) entry which is preliminary data.</text>
</comment>
<dbReference type="EMBL" id="JAMDKF010000021">
    <property type="protein sequence ID" value="MEE6042021.1"/>
    <property type="molecule type" value="Genomic_DNA"/>
</dbReference>
<keyword evidence="2" id="KW-1185">Reference proteome</keyword>
<proteinExistence type="predicted"/>
<dbReference type="RefSeq" id="WP_330935129.1">
    <property type="nucleotide sequence ID" value="NZ_JAMDKE010000023.1"/>
</dbReference>
<protein>
    <submittedName>
        <fullName evidence="1">Uncharacterized protein</fullName>
    </submittedName>
</protein>
<organism evidence="1 2">
    <name type="scientific">Avibacterium paragallinarum</name>
    <name type="common">Haemophilus gallinarum</name>
    <dbReference type="NCBI Taxonomy" id="728"/>
    <lineage>
        <taxon>Bacteria</taxon>
        <taxon>Pseudomonadati</taxon>
        <taxon>Pseudomonadota</taxon>
        <taxon>Gammaproteobacteria</taxon>
        <taxon>Pasteurellales</taxon>
        <taxon>Pasteurellaceae</taxon>
        <taxon>Avibacterium</taxon>
    </lineage>
</organism>
<accession>A0ABU7QKZ0</accession>
<dbReference type="Proteomes" id="UP001347884">
    <property type="component" value="Unassembled WGS sequence"/>
</dbReference>
<name>A0ABU7QKZ0_AVIPA</name>
<evidence type="ECO:0000313" key="2">
    <source>
        <dbReference type="Proteomes" id="UP001347884"/>
    </source>
</evidence>
<gene>
    <name evidence="1" type="ORF">M5S13_09015</name>
</gene>
<evidence type="ECO:0000313" key="1">
    <source>
        <dbReference type="EMBL" id="MEE6042021.1"/>
    </source>
</evidence>
<sequence>MATYHIHSSAYHDGSTKGFRHGIKHKRHDCFRGDVKVLQVINGIKYQISRERKRFTNKEDAYQWAKQYALKMRQNPTLIKGKSNE</sequence>